<comment type="similarity">
    <text evidence="2">Belongs to the MSOX/MTOX family.</text>
</comment>
<reference evidence="8" key="2">
    <citation type="journal article" date="2023" name="IMA Fungus">
        <title>Comparative genomic study of the Penicillium genus elucidates a diverse pangenome and 15 lateral gene transfer events.</title>
        <authorList>
            <person name="Petersen C."/>
            <person name="Sorensen T."/>
            <person name="Nielsen M.R."/>
            <person name="Sondergaard T.E."/>
            <person name="Sorensen J.L."/>
            <person name="Fitzpatrick D.A."/>
            <person name="Frisvad J.C."/>
            <person name="Nielsen K.L."/>
        </authorList>
    </citation>
    <scope>NUCLEOTIDE SEQUENCE</scope>
    <source>
        <strain evidence="8">IBT 30069</strain>
    </source>
</reference>
<dbReference type="Gene3D" id="3.50.50.60">
    <property type="entry name" value="FAD/NAD(P)-binding domain"/>
    <property type="match status" value="2"/>
</dbReference>
<evidence type="ECO:0000256" key="3">
    <source>
        <dbReference type="ARBA" id="ARBA00022630"/>
    </source>
</evidence>
<reference evidence="8" key="1">
    <citation type="submission" date="2022-11" db="EMBL/GenBank/DDBJ databases">
        <authorList>
            <person name="Petersen C."/>
        </authorList>
    </citation>
    <scope>NUCLEOTIDE SEQUENCE</scope>
    <source>
        <strain evidence="8">IBT 30069</strain>
    </source>
</reference>
<dbReference type="PANTHER" id="PTHR10961">
    <property type="entry name" value="PEROXISOMAL SARCOSINE OXIDASE"/>
    <property type="match status" value="1"/>
</dbReference>
<evidence type="ECO:0000256" key="4">
    <source>
        <dbReference type="ARBA" id="ARBA00022827"/>
    </source>
</evidence>
<dbReference type="GO" id="GO:0050660">
    <property type="term" value="F:flavin adenine dinucleotide binding"/>
    <property type="evidence" value="ECO:0007669"/>
    <property type="project" value="InterPro"/>
</dbReference>
<dbReference type="Pfam" id="PF01266">
    <property type="entry name" value="DAO"/>
    <property type="match status" value="2"/>
</dbReference>
<sequence length="897" mass="99231">MESSTGTIVFGSGVPALSIALAISEYDQSTQITIIADDEATDGQSPATSTELQMLRLDYGDATDLALALKAQRLLQIDPGTRHCVFPRGHIYTSSDNGLKNAYLDLASKPEAFDHLDPLETVDDMQRQLRIPEHLGRYTHIDFSTRQKGYYHRDGIVIDMKQLQSALYRRCLGNSNITLNENAHVEKLLIEDKVAKGVKFEDGSELIAERIIVAAGRHSGLLVDVSSQIEVTGYATMWLRTSERLLEKYKNIPVLNNPSSGFTLFPPVNGEFMCTLCTRQCRDGNYKGLFVPACSVRTPSPEQDGWGDGWGFSSPNTESTHELRCHIHGMLPELSDQVLARPTLSWSINAKDNRSLVDQYPGIDGLFVMIPSSQHESLSLAIAEEATKIIYGVPNSGLKERWGFQGEIPKVPKNDLNLSKPIVIVGAGAFGLTTALHLARRGYENITILDREPYDEDGYTSTAASADQNKIIRASYGKQKLYESLAFKALDSWENWNTAVRKCKDLPKHVSFADRLWDNCGFVRAGELSGLDPQESATQESFPDDLKHTQYRLTSEASKQAALKAGIPPTKLDPFERLHRGLGFDGILDGTGGYVAADKSCSWALHLCQKLGVHTELGSEHEFKQFIFCGDRVFGVETRNGDRYLADLVIVAGGGWTPSIVPGVADLLQTTAGSVVKIELPEKRPDLWKKYSSAEFPCWSWRLTGTSLVGTEVGGIYGFPRTSDGVIKIGFRGVKWTNFTYSNAEGRLISYPEADPVGIPSQALDTIEKFCKENMPDLVGLPLTTRLCWYTDSPDSNFLIDYVPGHRGLMVASGGSGHAFKFLPVLGEHVVDVMEKKDTPYVDLFKWREFTAGGQTVPANTASGGRWPSLQRSDCSNNWQSTSRTEERRFRRRDVAG</sequence>
<comment type="caution">
    <text evidence="8">The sequence shown here is derived from an EMBL/GenBank/DDBJ whole genome shotgun (WGS) entry which is preliminary data.</text>
</comment>
<dbReference type="GO" id="GO:0008115">
    <property type="term" value="F:sarcosine oxidase activity"/>
    <property type="evidence" value="ECO:0007669"/>
    <property type="project" value="TreeGrafter"/>
</dbReference>
<organism evidence="8 9">
    <name type="scientific">Penicillium angulare</name>
    <dbReference type="NCBI Taxonomy" id="116970"/>
    <lineage>
        <taxon>Eukaryota</taxon>
        <taxon>Fungi</taxon>
        <taxon>Dikarya</taxon>
        <taxon>Ascomycota</taxon>
        <taxon>Pezizomycotina</taxon>
        <taxon>Eurotiomycetes</taxon>
        <taxon>Eurotiomycetidae</taxon>
        <taxon>Eurotiales</taxon>
        <taxon>Aspergillaceae</taxon>
        <taxon>Penicillium</taxon>
    </lineage>
</organism>
<evidence type="ECO:0000313" key="8">
    <source>
        <dbReference type="EMBL" id="KAJ5088673.1"/>
    </source>
</evidence>
<feature type="region of interest" description="Disordered" evidence="6">
    <location>
        <begin position="858"/>
        <end position="878"/>
    </location>
</feature>
<comment type="cofactor">
    <cofactor evidence="1">
        <name>FAD</name>
        <dbReference type="ChEBI" id="CHEBI:57692"/>
    </cofactor>
</comment>
<proteinExistence type="inferred from homology"/>
<evidence type="ECO:0000256" key="6">
    <source>
        <dbReference type="SAM" id="MobiDB-lite"/>
    </source>
</evidence>
<dbReference type="SUPFAM" id="SSF51905">
    <property type="entry name" value="FAD/NAD(P)-binding domain"/>
    <property type="match status" value="2"/>
</dbReference>
<evidence type="ECO:0000256" key="1">
    <source>
        <dbReference type="ARBA" id="ARBA00001974"/>
    </source>
</evidence>
<feature type="domain" description="FAD dependent oxidoreductase" evidence="7">
    <location>
        <begin position="8"/>
        <end position="369"/>
    </location>
</feature>
<dbReference type="AlphaFoldDB" id="A0A9W9EVE4"/>
<keyword evidence="3" id="KW-0285">Flavoprotein</keyword>
<dbReference type="PANTHER" id="PTHR10961:SF15">
    <property type="entry name" value="FAD DEPENDENT OXIDOREDUCTASE DOMAIN-CONTAINING PROTEIN"/>
    <property type="match status" value="1"/>
</dbReference>
<name>A0A9W9EVE4_9EURO</name>
<dbReference type="Gene3D" id="3.30.9.10">
    <property type="entry name" value="D-Amino Acid Oxidase, subunit A, domain 2"/>
    <property type="match status" value="2"/>
</dbReference>
<dbReference type="OrthoDB" id="2219495at2759"/>
<dbReference type="Proteomes" id="UP001149165">
    <property type="component" value="Unassembled WGS sequence"/>
</dbReference>
<dbReference type="SUPFAM" id="SSF54373">
    <property type="entry name" value="FAD-linked reductases, C-terminal domain"/>
    <property type="match status" value="1"/>
</dbReference>
<feature type="domain" description="FAD dependent oxidoreductase" evidence="7">
    <location>
        <begin position="422"/>
        <end position="832"/>
    </location>
</feature>
<evidence type="ECO:0000259" key="7">
    <source>
        <dbReference type="Pfam" id="PF01266"/>
    </source>
</evidence>
<keyword evidence="9" id="KW-1185">Reference proteome</keyword>
<dbReference type="InterPro" id="IPR006076">
    <property type="entry name" value="FAD-dep_OxRdtase"/>
</dbReference>
<dbReference type="InterPro" id="IPR036188">
    <property type="entry name" value="FAD/NAD-bd_sf"/>
</dbReference>
<accession>A0A9W9EVE4</accession>
<evidence type="ECO:0000313" key="9">
    <source>
        <dbReference type="Proteomes" id="UP001149165"/>
    </source>
</evidence>
<keyword evidence="5" id="KW-0560">Oxidoreductase</keyword>
<evidence type="ECO:0000256" key="5">
    <source>
        <dbReference type="ARBA" id="ARBA00023002"/>
    </source>
</evidence>
<protein>
    <recommendedName>
        <fullName evidence="7">FAD dependent oxidoreductase domain-containing protein</fullName>
    </recommendedName>
</protein>
<keyword evidence="4" id="KW-0274">FAD</keyword>
<gene>
    <name evidence="8" type="ORF">N7456_012289</name>
</gene>
<dbReference type="EMBL" id="JAPQKH010000007">
    <property type="protein sequence ID" value="KAJ5088673.1"/>
    <property type="molecule type" value="Genomic_DNA"/>
</dbReference>
<evidence type="ECO:0000256" key="2">
    <source>
        <dbReference type="ARBA" id="ARBA00010989"/>
    </source>
</evidence>
<dbReference type="InterPro" id="IPR045170">
    <property type="entry name" value="MTOX"/>
</dbReference>